<comment type="caution">
    <text evidence="1">The sequence shown here is derived from an EMBL/GenBank/DDBJ whole genome shotgun (WGS) entry which is preliminary data.</text>
</comment>
<proteinExistence type="predicted"/>
<dbReference type="EC" id="2.8.1.13" evidence="1"/>
<dbReference type="Proteomes" id="UP000305401">
    <property type="component" value="Unassembled WGS sequence"/>
</dbReference>
<accession>A0AC61S4N1</accession>
<evidence type="ECO:0000313" key="2">
    <source>
        <dbReference type="Proteomes" id="UP000305401"/>
    </source>
</evidence>
<reference evidence="1" key="1">
    <citation type="submission" date="2019-04" db="EMBL/GenBank/DDBJ databases">
        <title>Microbes associate with the intestines of laboratory mice.</title>
        <authorList>
            <person name="Navarre W."/>
            <person name="Wong E."/>
            <person name="Huang K.C."/>
            <person name="Tropini C."/>
            <person name="Ng K."/>
            <person name="Yu B."/>
        </authorList>
    </citation>
    <scope>NUCLEOTIDE SEQUENCE</scope>
    <source>
        <strain evidence="1">NM86_A22</strain>
    </source>
</reference>
<dbReference type="EMBL" id="SSTG01000094">
    <property type="protein sequence ID" value="THG47631.1"/>
    <property type="molecule type" value="Genomic_DNA"/>
</dbReference>
<organism evidence="1 2">
    <name type="scientific">Muribaculum caecicola</name>
    <dbReference type="NCBI Taxonomy" id="3038144"/>
    <lineage>
        <taxon>Bacteria</taxon>
        <taxon>Pseudomonadati</taxon>
        <taxon>Bacteroidota</taxon>
        <taxon>Bacteroidia</taxon>
        <taxon>Bacteroidales</taxon>
        <taxon>Muribaculaceae</taxon>
        <taxon>Muribaculum</taxon>
    </lineage>
</organism>
<sequence>MNVAVLISGGVDSAVVVHRLKEAGHDLHLFYIRIGMEGTDIHGGDCAAEEDIEMCTYIARKYGVPFDVVSLHNEYWDHVMEYALQTIRKGLTPNPDMMCNKMIKFGFFEERWGHEFDRTATGHYATTDTIGDTVYLATAADAVKDQTDFLAQITYSQLRHLMFPIGEMPKALVRETAVKVKMPNASRKDSQGICFLGKINYNDFIKRHLGTRKGPIIELETGRKIGEHNGFWFHTIGQRKGLGLSGGPWYVVKKNVHDNVVYVSQGYGTEQQYGRTLHLGEMHFISGDPWPGECVSKRITFKNRHMPEFIPAVITRLDTPGEYLVESASPIQGIAPGQFGVIYDENSHLCYGSGVITGQNVIL</sequence>
<keyword evidence="2" id="KW-1185">Reference proteome</keyword>
<gene>
    <name evidence="1" type="primary">mnmA</name>
    <name evidence="1" type="ORF">E5990_07665</name>
</gene>
<name>A0AC61S4N1_9BACT</name>
<keyword evidence="1" id="KW-0808">Transferase</keyword>
<evidence type="ECO:0000313" key="1">
    <source>
        <dbReference type="EMBL" id="THG47631.1"/>
    </source>
</evidence>
<protein>
    <submittedName>
        <fullName evidence="1">tRNA 2-thiouridine(34) synthase MnmA</fullName>
        <ecNumber evidence="1">2.8.1.13</ecNumber>
    </submittedName>
</protein>